<organism evidence="3 4">
    <name type="scientific">Paenibacillus thalictri</name>
    <dbReference type="NCBI Taxonomy" id="2527873"/>
    <lineage>
        <taxon>Bacteria</taxon>
        <taxon>Bacillati</taxon>
        <taxon>Bacillota</taxon>
        <taxon>Bacilli</taxon>
        <taxon>Bacillales</taxon>
        <taxon>Paenibacillaceae</taxon>
        <taxon>Paenibacillus</taxon>
    </lineage>
</organism>
<dbReference type="SMART" id="SM00698">
    <property type="entry name" value="MORN"/>
    <property type="match status" value="14"/>
</dbReference>
<keyword evidence="1" id="KW-0677">Repeat</keyword>
<dbReference type="PANTHER" id="PTHR23084:SF263">
    <property type="entry name" value="MORN REPEAT-CONTAINING PROTEIN 1"/>
    <property type="match status" value="1"/>
</dbReference>
<dbReference type="SUPFAM" id="SSF82185">
    <property type="entry name" value="Histone H3 K4-specific methyltransferase SET7/9 N-terminal domain"/>
    <property type="match status" value="5"/>
</dbReference>
<dbReference type="InterPro" id="IPR036582">
    <property type="entry name" value="Mao_N_sf"/>
</dbReference>
<gene>
    <name evidence="3" type="ORF">EYB31_31040</name>
</gene>
<dbReference type="EMBL" id="SIRE01000027">
    <property type="protein sequence ID" value="TBL71211.1"/>
    <property type="molecule type" value="Genomic_DNA"/>
</dbReference>
<evidence type="ECO:0000256" key="1">
    <source>
        <dbReference type="ARBA" id="ARBA00022737"/>
    </source>
</evidence>
<dbReference type="Gene3D" id="2.20.110.10">
    <property type="entry name" value="Histone H3 K4-specific methyltransferase SET7/9 N-terminal domain"/>
    <property type="match status" value="6"/>
</dbReference>
<dbReference type="Proteomes" id="UP000293142">
    <property type="component" value="Unassembled WGS sequence"/>
</dbReference>
<keyword evidence="4" id="KW-1185">Reference proteome</keyword>
<comment type="caution">
    <text evidence="3">The sequence shown here is derived from an EMBL/GenBank/DDBJ whole genome shotgun (WGS) entry which is preliminary data.</text>
</comment>
<dbReference type="SUPFAM" id="SSF55383">
    <property type="entry name" value="Copper amine oxidase, domain N"/>
    <property type="match status" value="1"/>
</dbReference>
<protein>
    <recommendedName>
        <fullName evidence="2">Copper amine oxidase-like N-terminal domain-containing protein</fullName>
    </recommendedName>
</protein>
<dbReference type="Gene3D" id="3.30.457.10">
    <property type="entry name" value="Copper amine oxidase-like, N-terminal domain"/>
    <property type="match status" value="1"/>
</dbReference>
<dbReference type="PANTHER" id="PTHR23084">
    <property type="entry name" value="PHOSPHATIDYLINOSITOL-4-PHOSPHATE 5-KINASE RELATED"/>
    <property type="match status" value="1"/>
</dbReference>
<evidence type="ECO:0000313" key="4">
    <source>
        <dbReference type="Proteomes" id="UP000293142"/>
    </source>
</evidence>
<evidence type="ECO:0000259" key="2">
    <source>
        <dbReference type="Pfam" id="PF07833"/>
    </source>
</evidence>
<dbReference type="Pfam" id="PF02493">
    <property type="entry name" value="MORN"/>
    <property type="match status" value="14"/>
</dbReference>
<feature type="domain" description="Copper amine oxidase-like N-terminal" evidence="2">
    <location>
        <begin position="125"/>
        <end position="231"/>
    </location>
</feature>
<name>A0A4Q9DJQ3_9BACL</name>
<accession>A0A4Q9DJQ3</accession>
<dbReference type="InterPro" id="IPR012854">
    <property type="entry name" value="Cu_amine_oxidase-like_N"/>
</dbReference>
<reference evidence="3 4" key="1">
    <citation type="submission" date="2019-02" db="EMBL/GenBank/DDBJ databases">
        <title>Paenibacillus sp. nov., isolated from surface-sterilized tissue of Thalictrum simplex L.</title>
        <authorList>
            <person name="Tuo L."/>
        </authorList>
    </citation>
    <scope>NUCLEOTIDE SEQUENCE [LARGE SCALE GENOMIC DNA]</scope>
    <source>
        <strain evidence="3 4">N2SHLJ1</strain>
    </source>
</reference>
<dbReference type="OrthoDB" id="38457at2"/>
<dbReference type="Pfam" id="PF07833">
    <property type="entry name" value="Cu_amine_oxidN1"/>
    <property type="match status" value="1"/>
</dbReference>
<proteinExistence type="predicted"/>
<dbReference type="AlphaFoldDB" id="A0A4Q9DJQ3"/>
<evidence type="ECO:0000313" key="3">
    <source>
        <dbReference type="EMBL" id="TBL71211.1"/>
    </source>
</evidence>
<dbReference type="InterPro" id="IPR003409">
    <property type="entry name" value="MORN"/>
</dbReference>
<sequence>MTHIYPSTRRFVHFLYLFLCSGPLHQGFAARNIPLSRLNLTRIGKSNTHGPCFQNKPLSHVMARYLLFSHIPRKYENCYNGRNEIRERALLTFKWAIAIIAALSLSSALPSVASAAQSTSPQVVFNGEVIFFEQTPFMQGETLYVPMRSFLEKLGFEVAWEASAGSVTATNKELKLEFRPGSAIVLVNGIVTDIGYVTLSKEDSLWIPLQPLITLIGGRTVWNPLSQTVYVKPDLATYIINVLQNEADRLTYEGDTRFALKQGAGKLFLDGQLWYEGLFTDNQLDGVGQIYENGRLLYDGTFQNNMPSGSGTLTYSNGDTYTGQFAGGKPQGSGTYSIRGKIAYSGDWKDGTMDGFGRLYTSDGKSAFEGGFVRNQRTGYGVSFNENGNKSYEGNWKNGLKDGQGKSFDKDGKIEYEGGWKNDKKEGSGTTYMHYAGNFLTTSGEKVLNTVSEPAIEIQKVRYVGDRLLSSEDKFVYRGPQSGDGLPHGLGELLRSTSRSATEKGVIRNNQIYYEGDFVYGEMTGRGILYDNSGNPVYEGEMVKGVRQGQGILYTGGVVYYEGGWYEGKESGTGRIYKYDSEFTGPDFAGRAGVYMFEGQYTAGKLVKNGNIYKYYGPFSGGKAEGFGHIVLLYDLDSETRPSLPLLEKTEGKLLYEGDFKNGLREGKGKQYKDYQLVYDGDYKKGVKEGTGKYYENSTVYEGPFVNDVRSGKGIVTNRYGSKIYEGEYKNDMKNGYGKQYDDFGKLAYEGEFKSDLRHGYGKLYNSDGETTYYEGEFREDKLLADWLRDR</sequence>